<dbReference type="InterPro" id="IPR017871">
    <property type="entry name" value="ABC_transporter-like_CS"/>
</dbReference>
<evidence type="ECO:0000256" key="6">
    <source>
        <dbReference type="ARBA" id="ARBA00023136"/>
    </source>
</evidence>
<dbReference type="Proteomes" id="UP001165287">
    <property type="component" value="Unassembled WGS sequence"/>
</dbReference>
<accession>A0ABS7ULM9</accession>
<feature type="domain" description="ABC transporter" evidence="8">
    <location>
        <begin position="338"/>
        <end position="567"/>
    </location>
</feature>
<feature type="transmembrane region" description="Helical" evidence="7">
    <location>
        <begin position="52"/>
        <end position="72"/>
    </location>
</feature>
<feature type="transmembrane region" description="Helical" evidence="7">
    <location>
        <begin position="249"/>
        <end position="267"/>
    </location>
</feature>
<keyword evidence="3" id="KW-0547">Nucleotide-binding</keyword>
<dbReference type="InterPro" id="IPR003593">
    <property type="entry name" value="AAA+_ATPase"/>
</dbReference>
<dbReference type="NCBIfam" id="TIGR02868">
    <property type="entry name" value="CydC"/>
    <property type="match status" value="1"/>
</dbReference>
<dbReference type="InterPro" id="IPR027417">
    <property type="entry name" value="P-loop_NTPase"/>
</dbReference>
<feature type="domain" description="ABC transmembrane type-1" evidence="9">
    <location>
        <begin position="21"/>
        <end position="302"/>
    </location>
</feature>
<evidence type="ECO:0000256" key="2">
    <source>
        <dbReference type="ARBA" id="ARBA00022692"/>
    </source>
</evidence>
<feature type="transmembrane region" description="Helical" evidence="7">
    <location>
        <begin position="133"/>
        <end position="151"/>
    </location>
</feature>
<dbReference type="PANTHER" id="PTHR43394:SF1">
    <property type="entry name" value="ATP-BINDING CASSETTE SUB-FAMILY B MEMBER 10, MITOCHONDRIAL"/>
    <property type="match status" value="1"/>
</dbReference>
<evidence type="ECO:0000259" key="8">
    <source>
        <dbReference type="PROSITE" id="PS50893"/>
    </source>
</evidence>
<evidence type="ECO:0000259" key="9">
    <source>
        <dbReference type="PROSITE" id="PS50929"/>
    </source>
</evidence>
<dbReference type="CDD" id="cd18585">
    <property type="entry name" value="ABC_6TM_CydC"/>
    <property type="match status" value="1"/>
</dbReference>
<evidence type="ECO:0000313" key="11">
    <source>
        <dbReference type="Proteomes" id="UP001165287"/>
    </source>
</evidence>
<feature type="transmembrane region" description="Helical" evidence="7">
    <location>
        <begin position="157"/>
        <end position="179"/>
    </location>
</feature>
<name>A0ABS7ULM9_9BACI</name>
<dbReference type="Gene3D" id="3.40.50.300">
    <property type="entry name" value="P-loop containing nucleotide triphosphate hydrolases"/>
    <property type="match status" value="1"/>
</dbReference>
<dbReference type="PANTHER" id="PTHR43394">
    <property type="entry name" value="ATP-DEPENDENT PERMEASE MDL1, MITOCHONDRIAL"/>
    <property type="match status" value="1"/>
</dbReference>
<reference evidence="10" key="1">
    <citation type="submission" date="2024-05" db="EMBL/GenBank/DDBJ databases">
        <title>Metabacillus sp. nov., isolated from the rhizosphere soil of tomato plants.</title>
        <authorList>
            <person name="Ma R."/>
        </authorList>
    </citation>
    <scope>NUCLEOTIDE SEQUENCE</scope>
    <source>
        <strain evidence="10">DBTR6</strain>
    </source>
</reference>
<dbReference type="EMBL" id="JAIQUM010000004">
    <property type="protein sequence ID" value="MBZ5749227.1"/>
    <property type="molecule type" value="Genomic_DNA"/>
</dbReference>
<evidence type="ECO:0000256" key="3">
    <source>
        <dbReference type="ARBA" id="ARBA00022741"/>
    </source>
</evidence>
<dbReference type="PROSITE" id="PS50929">
    <property type="entry name" value="ABC_TM1F"/>
    <property type="match status" value="1"/>
</dbReference>
<evidence type="ECO:0000256" key="4">
    <source>
        <dbReference type="ARBA" id="ARBA00022840"/>
    </source>
</evidence>
<dbReference type="InterPro" id="IPR039421">
    <property type="entry name" value="Type_1_exporter"/>
</dbReference>
<evidence type="ECO:0000256" key="1">
    <source>
        <dbReference type="ARBA" id="ARBA00004651"/>
    </source>
</evidence>
<dbReference type="InterPro" id="IPR036640">
    <property type="entry name" value="ABC1_TM_sf"/>
</dbReference>
<dbReference type="Gene3D" id="1.20.1560.10">
    <property type="entry name" value="ABC transporter type 1, transmembrane domain"/>
    <property type="match status" value="1"/>
</dbReference>
<keyword evidence="4" id="KW-0067">ATP-binding</keyword>
<organism evidence="10 11">
    <name type="scientific">Metabacillus rhizolycopersici</name>
    <dbReference type="NCBI Taxonomy" id="2875709"/>
    <lineage>
        <taxon>Bacteria</taxon>
        <taxon>Bacillati</taxon>
        <taxon>Bacillota</taxon>
        <taxon>Bacilli</taxon>
        <taxon>Bacillales</taxon>
        <taxon>Bacillaceae</taxon>
        <taxon>Metabacillus</taxon>
    </lineage>
</organism>
<proteinExistence type="predicted"/>
<keyword evidence="2 7" id="KW-0812">Transmembrane</keyword>
<dbReference type="Pfam" id="PF00005">
    <property type="entry name" value="ABC_tran"/>
    <property type="match status" value="1"/>
</dbReference>
<dbReference type="SUPFAM" id="SSF90123">
    <property type="entry name" value="ABC transporter transmembrane region"/>
    <property type="match status" value="1"/>
</dbReference>
<sequence length="573" mass="65131">MRDLSSALKLMLIEKKDIFYSIIFGFCAGIAAVGIFSASGYMISKSALESPVYALAVMIALVKLFGFARALGRYAERYFSHRATFTMLSHLRVSFYEKIEPLAPRIFQNYRSGDLLARIVGDVESLQHFFLRVYYPPIVLLLVFLCTILFTSFYSPYVAIVLFLGLLITGFVVPAFFAVKQKKIDKNIREKRALLSTDVIELMYGFRDLKIYQKLEEMEQQLTKTSDDYICEQEKDGIQAIYNHSLNTMVSLIISWFVLLLSSYMVTADQLDGLFLAMLVMASLTVFENATPMAVLPSHLENSRHAAARLFSLVQDEPIKDQEIETTVQFDHQKAIALRMNNVTFAFPGDSRNALNHISLSFPSGSKTAIVGPSGSGKSTLLQLILKFHTINQGEIFLDDHPIDLVSQEELWKRANVVLQENHFFFGTIRDNLMIAKEGLIDDEMEKTLAKVKLEHFSLSDPVFEKGENLSGGEKQRLAIARAMLKDERLWLLDEPTSSVDALTERYIYNHILLQAKNDTLVLISHRLTGLEKMDQIIVLENGKLIEVGTFDELMEKKGYFYQLKQIEKSVFM</sequence>
<dbReference type="InterPro" id="IPR014223">
    <property type="entry name" value="ABC_CydC/D"/>
</dbReference>
<dbReference type="PROSITE" id="PS50893">
    <property type="entry name" value="ABC_TRANSPORTER_2"/>
    <property type="match status" value="1"/>
</dbReference>
<evidence type="ECO:0000256" key="7">
    <source>
        <dbReference type="SAM" id="Phobius"/>
    </source>
</evidence>
<evidence type="ECO:0000256" key="5">
    <source>
        <dbReference type="ARBA" id="ARBA00022989"/>
    </source>
</evidence>
<dbReference type="SUPFAM" id="SSF52540">
    <property type="entry name" value="P-loop containing nucleoside triphosphate hydrolases"/>
    <property type="match status" value="1"/>
</dbReference>
<feature type="transmembrane region" description="Helical" evidence="7">
    <location>
        <begin position="18"/>
        <end position="40"/>
    </location>
</feature>
<gene>
    <name evidence="10" type="primary">cydC</name>
    <name evidence="10" type="ORF">K9V48_02965</name>
</gene>
<dbReference type="CDD" id="cd03228">
    <property type="entry name" value="ABCC_MRP_Like"/>
    <property type="match status" value="1"/>
</dbReference>
<dbReference type="SMART" id="SM00382">
    <property type="entry name" value="AAA"/>
    <property type="match status" value="1"/>
</dbReference>
<protein>
    <submittedName>
        <fullName evidence="10">Thiol reductant ABC exporter subunit CydC</fullName>
    </submittedName>
</protein>
<keyword evidence="5 7" id="KW-1133">Transmembrane helix</keyword>
<comment type="caution">
    <text evidence="10">The sequence shown here is derived from an EMBL/GenBank/DDBJ whole genome shotgun (WGS) entry which is preliminary data.</text>
</comment>
<evidence type="ECO:0000313" key="10">
    <source>
        <dbReference type="EMBL" id="MBZ5749227.1"/>
    </source>
</evidence>
<dbReference type="RefSeq" id="WP_224136931.1">
    <property type="nucleotide sequence ID" value="NZ_JAIQUM010000004.1"/>
</dbReference>
<keyword evidence="6 7" id="KW-0472">Membrane</keyword>
<keyword evidence="11" id="KW-1185">Reference proteome</keyword>
<comment type="subcellular location">
    <subcellularLocation>
        <location evidence="1">Cell membrane</location>
        <topology evidence="1">Multi-pass membrane protein</topology>
    </subcellularLocation>
</comment>
<dbReference type="PROSITE" id="PS00211">
    <property type="entry name" value="ABC_TRANSPORTER_1"/>
    <property type="match status" value="1"/>
</dbReference>
<dbReference type="InterPro" id="IPR011527">
    <property type="entry name" value="ABC1_TM_dom"/>
</dbReference>
<dbReference type="Pfam" id="PF00664">
    <property type="entry name" value="ABC_membrane"/>
    <property type="match status" value="1"/>
</dbReference>
<dbReference type="InterPro" id="IPR003439">
    <property type="entry name" value="ABC_transporter-like_ATP-bd"/>
</dbReference>